<evidence type="ECO:0000313" key="1">
    <source>
        <dbReference type="EMBL" id="MBX8632759.1"/>
    </source>
</evidence>
<reference evidence="1" key="1">
    <citation type="submission" date="2021-04" db="EMBL/GenBank/DDBJ databases">
        <title>Genomic insights into ecological role and evolution of a novel Thermoplasmata order Candidatus Sysuiplasmatales.</title>
        <authorList>
            <person name="Yuan Y."/>
        </authorList>
    </citation>
    <scope>NUCLEOTIDE SEQUENCE</scope>
    <source>
        <strain evidence="2">TUT19-bin139</strain>
        <strain evidence="1">YP2-bin.285</strain>
    </source>
</reference>
<name>A0A8J8CC43_9ARCH</name>
<dbReference type="AlphaFoldDB" id="A0A8J8CC43"/>
<gene>
    <name evidence="1" type="ORF">J9259_09655</name>
    <name evidence="2" type="ORF">KIY12_08885</name>
</gene>
<organism evidence="1 3">
    <name type="scientific">Candidatus Sysuiplasma superficiale</name>
    <dbReference type="NCBI Taxonomy" id="2823368"/>
    <lineage>
        <taxon>Archaea</taxon>
        <taxon>Methanobacteriati</taxon>
        <taxon>Thermoplasmatota</taxon>
        <taxon>Thermoplasmata</taxon>
        <taxon>Candidatus Sysuiplasmatales</taxon>
        <taxon>Candidatus Sysuiplasmataceae</taxon>
        <taxon>Candidatus Sysuiplasma</taxon>
    </lineage>
</organism>
<evidence type="ECO:0000313" key="2">
    <source>
        <dbReference type="EMBL" id="MBX8644816.1"/>
    </source>
</evidence>
<sequence>MLKEIFASDYVLLDRIDSEECQCGTEISILLEEFIKYNSLKKALSNYQTRYAALNAEMYDLYMAVHGNAIVLSATLAELELKKEAIPGWMLERTKAILDEYLIFRGFR</sequence>
<evidence type="ECO:0000313" key="3">
    <source>
        <dbReference type="Proteomes" id="UP000716004"/>
    </source>
</evidence>
<dbReference type="Proteomes" id="UP000716004">
    <property type="component" value="Unassembled WGS sequence"/>
</dbReference>
<comment type="caution">
    <text evidence="1">The sequence shown here is derived from an EMBL/GenBank/DDBJ whole genome shotgun (WGS) entry which is preliminary data.</text>
</comment>
<protein>
    <submittedName>
        <fullName evidence="1">Uncharacterized protein</fullName>
    </submittedName>
</protein>
<accession>A0A8J8CC43</accession>
<dbReference type="EMBL" id="JAGVSJ010000064">
    <property type="protein sequence ID" value="MBX8632759.1"/>
    <property type="molecule type" value="Genomic_DNA"/>
</dbReference>
<proteinExistence type="predicted"/>
<dbReference type="EMBL" id="JAHEAC010000107">
    <property type="protein sequence ID" value="MBX8644816.1"/>
    <property type="molecule type" value="Genomic_DNA"/>
</dbReference>
<dbReference type="Proteomes" id="UP000750197">
    <property type="component" value="Unassembled WGS sequence"/>
</dbReference>